<evidence type="ECO:0000256" key="2">
    <source>
        <dbReference type="ARBA" id="ARBA00022553"/>
    </source>
</evidence>
<dbReference type="PROSITE" id="PS50921">
    <property type="entry name" value="ANTAR"/>
    <property type="match status" value="1"/>
</dbReference>
<keyword evidence="8" id="KW-1185">Reference proteome</keyword>
<dbReference type="PIRSF" id="PIRSF036382">
    <property type="entry name" value="RR_antiterm"/>
    <property type="match status" value="1"/>
</dbReference>
<sequence length="189" mass="21438">MGARIIVGSSNKKILKQLSHFLNENGYNVVGETTDGYDILRRIHTVYPDLCIMDFNMKGLNGHDVSEVLIADNVCPIITIIGSSELHYFTNLKHEPIFSLLIKPINKDSLINTIDLLVKTSRSITQLRKEVSTLKKKQEDKQLINQAKQLLIEANGLTEEEAHRKIQKLSMNKGISKRIVAIEIINKYK</sequence>
<dbReference type="Proteomes" id="UP000677305">
    <property type="component" value="Chromosome"/>
</dbReference>
<evidence type="ECO:0000256" key="4">
    <source>
        <dbReference type="PROSITE-ProRule" id="PRU00169"/>
    </source>
</evidence>
<evidence type="ECO:0000256" key="3">
    <source>
        <dbReference type="ARBA" id="ARBA00024867"/>
    </source>
</evidence>
<name>A0A8J8M8J2_9FIRM</name>
<dbReference type="InterPro" id="IPR050595">
    <property type="entry name" value="Bact_response_regulator"/>
</dbReference>
<comment type="function">
    <text evidence="3">May play the central regulatory role in sporulation. It may be an element of the effector pathway responsible for the activation of sporulation genes in response to nutritional stress. Spo0A may act in concert with spo0H (a sigma factor) to control the expression of some genes that are critical to the sporulation process.</text>
</comment>
<dbReference type="InterPro" id="IPR011006">
    <property type="entry name" value="CheY-like_superfamily"/>
</dbReference>
<dbReference type="Gene3D" id="1.10.10.10">
    <property type="entry name" value="Winged helix-like DNA-binding domain superfamily/Winged helix DNA-binding domain"/>
    <property type="match status" value="1"/>
</dbReference>
<evidence type="ECO:0000259" key="6">
    <source>
        <dbReference type="PROSITE" id="PS50921"/>
    </source>
</evidence>
<dbReference type="SUPFAM" id="SSF52172">
    <property type="entry name" value="CheY-like"/>
    <property type="match status" value="1"/>
</dbReference>
<dbReference type="InterPro" id="IPR005561">
    <property type="entry name" value="ANTAR"/>
</dbReference>
<dbReference type="SMART" id="SM01012">
    <property type="entry name" value="ANTAR"/>
    <property type="match status" value="1"/>
</dbReference>
<protein>
    <recommendedName>
        <fullName evidence="1">Stage 0 sporulation protein A homolog</fullName>
    </recommendedName>
</protein>
<dbReference type="EMBL" id="CP058561">
    <property type="protein sequence ID" value="QUH28324.1"/>
    <property type="molecule type" value="Genomic_DNA"/>
</dbReference>
<dbReference type="KEGG" id="vgu:HYG85_05085"/>
<dbReference type="Gene3D" id="3.40.50.2300">
    <property type="match status" value="1"/>
</dbReference>
<accession>A0A8J8M8J2</accession>
<dbReference type="GO" id="GO:0003723">
    <property type="term" value="F:RNA binding"/>
    <property type="evidence" value="ECO:0007669"/>
    <property type="project" value="InterPro"/>
</dbReference>
<dbReference type="GO" id="GO:0000160">
    <property type="term" value="P:phosphorelay signal transduction system"/>
    <property type="evidence" value="ECO:0007669"/>
    <property type="project" value="InterPro"/>
</dbReference>
<dbReference type="OrthoDB" id="9779069at2"/>
<feature type="domain" description="Response regulatory" evidence="5">
    <location>
        <begin position="4"/>
        <end position="118"/>
    </location>
</feature>
<evidence type="ECO:0000313" key="8">
    <source>
        <dbReference type="Proteomes" id="UP000677305"/>
    </source>
</evidence>
<proteinExistence type="predicted"/>
<organism evidence="7 8">
    <name type="scientific">Vallitalea guaymasensis</name>
    <dbReference type="NCBI Taxonomy" id="1185412"/>
    <lineage>
        <taxon>Bacteria</taxon>
        <taxon>Bacillati</taxon>
        <taxon>Bacillota</taxon>
        <taxon>Clostridia</taxon>
        <taxon>Lachnospirales</taxon>
        <taxon>Vallitaleaceae</taxon>
        <taxon>Vallitalea</taxon>
    </lineage>
</organism>
<dbReference type="Pfam" id="PF00072">
    <property type="entry name" value="Response_reg"/>
    <property type="match status" value="1"/>
</dbReference>
<evidence type="ECO:0000313" key="7">
    <source>
        <dbReference type="EMBL" id="QUH28324.1"/>
    </source>
</evidence>
<reference evidence="7 8" key="1">
    <citation type="submission" date="2020-07" db="EMBL/GenBank/DDBJ databases">
        <title>Vallitalea guaymasensis genome.</title>
        <authorList>
            <person name="Postec A."/>
        </authorList>
    </citation>
    <scope>NUCLEOTIDE SEQUENCE [LARGE SCALE GENOMIC DNA]</scope>
    <source>
        <strain evidence="7 8">Ra1766G1</strain>
    </source>
</reference>
<dbReference type="PANTHER" id="PTHR44591:SF3">
    <property type="entry name" value="RESPONSE REGULATORY DOMAIN-CONTAINING PROTEIN"/>
    <property type="match status" value="1"/>
</dbReference>
<dbReference type="InterPro" id="IPR036388">
    <property type="entry name" value="WH-like_DNA-bd_sf"/>
</dbReference>
<gene>
    <name evidence="7" type="ORF">HYG85_05085</name>
</gene>
<dbReference type="InterPro" id="IPR001789">
    <property type="entry name" value="Sig_transdc_resp-reg_receiver"/>
</dbReference>
<dbReference type="PANTHER" id="PTHR44591">
    <property type="entry name" value="STRESS RESPONSE REGULATOR PROTEIN 1"/>
    <property type="match status" value="1"/>
</dbReference>
<dbReference type="Pfam" id="PF03861">
    <property type="entry name" value="ANTAR"/>
    <property type="match status" value="1"/>
</dbReference>
<dbReference type="RefSeq" id="WP_113671935.1">
    <property type="nucleotide sequence ID" value="NZ_CAJXUH010000008.1"/>
</dbReference>
<dbReference type="AlphaFoldDB" id="A0A8J8M8J2"/>
<feature type="modified residue" description="4-aspartylphosphate" evidence="4">
    <location>
        <position position="54"/>
    </location>
</feature>
<dbReference type="PROSITE" id="PS50110">
    <property type="entry name" value="RESPONSE_REGULATORY"/>
    <property type="match status" value="1"/>
</dbReference>
<evidence type="ECO:0000259" key="5">
    <source>
        <dbReference type="PROSITE" id="PS50110"/>
    </source>
</evidence>
<evidence type="ECO:0000256" key="1">
    <source>
        <dbReference type="ARBA" id="ARBA00018672"/>
    </source>
</evidence>
<dbReference type="InterPro" id="IPR008327">
    <property type="entry name" value="Sig_transdc_resp-reg_antiterm"/>
</dbReference>
<dbReference type="SMART" id="SM00448">
    <property type="entry name" value="REC"/>
    <property type="match status" value="1"/>
</dbReference>
<keyword evidence="2 4" id="KW-0597">Phosphoprotein</keyword>
<feature type="domain" description="ANTAR" evidence="6">
    <location>
        <begin position="124"/>
        <end position="185"/>
    </location>
</feature>